<comment type="caution">
    <text evidence="2">The sequence shown here is derived from an EMBL/GenBank/DDBJ whole genome shotgun (WGS) entry which is preliminary data.</text>
</comment>
<sequence length="295" mass="33031">MKVIAVAARKGGVGKTFFGTTLAVHLAKGIGENVKPRRVLYVDGDSQQNSTYYFLKYLSPQTVYQTAEQWPLPAHPDCERSGTYSISDIFHGQDFLEYPTTIPNLNIIPSDGGIDTFNGKFKSGEIENTPLNAVIEQFKGLCQLVQDDYDVMIIDTPPSRTYAAYAAIAVADQVIVPVNLDLWNVEQGVPAVLGDIQNIQSQYRKTEHDFVGLFLNKVSKRFTTRESACYEILSAMPNASPLIQQEAFTKRTAFELYSLPDDPNNFEYVKNQETYDMVKNFIAKIDSKLEDVEVA</sequence>
<dbReference type="Proteomes" id="UP001467690">
    <property type="component" value="Unassembled WGS sequence"/>
</dbReference>
<dbReference type="PANTHER" id="PTHR13696">
    <property type="entry name" value="P-LOOP CONTAINING NUCLEOSIDE TRIPHOSPHATE HYDROLASE"/>
    <property type="match status" value="1"/>
</dbReference>
<evidence type="ECO:0000313" key="2">
    <source>
        <dbReference type="EMBL" id="MER2491732.1"/>
    </source>
</evidence>
<organism evidence="2 3">
    <name type="scientific">Catenovulum sediminis</name>
    <dbReference type="NCBI Taxonomy" id="1740262"/>
    <lineage>
        <taxon>Bacteria</taxon>
        <taxon>Pseudomonadati</taxon>
        <taxon>Pseudomonadota</taxon>
        <taxon>Gammaproteobacteria</taxon>
        <taxon>Alteromonadales</taxon>
        <taxon>Alteromonadaceae</taxon>
        <taxon>Catenovulum</taxon>
    </lineage>
</organism>
<dbReference type="Gene3D" id="3.40.50.300">
    <property type="entry name" value="P-loop containing nucleotide triphosphate hydrolases"/>
    <property type="match status" value="1"/>
</dbReference>
<dbReference type="PANTHER" id="PTHR13696:SF52">
    <property type="entry name" value="PARA FAMILY PROTEIN CT_582"/>
    <property type="match status" value="1"/>
</dbReference>
<proteinExistence type="predicted"/>
<dbReference type="Pfam" id="PF13614">
    <property type="entry name" value="AAA_31"/>
    <property type="match status" value="1"/>
</dbReference>
<dbReference type="EMBL" id="JBELOE010000147">
    <property type="protein sequence ID" value="MER2491732.1"/>
    <property type="molecule type" value="Genomic_DNA"/>
</dbReference>
<dbReference type="InterPro" id="IPR025669">
    <property type="entry name" value="AAA_dom"/>
</dbReference>
<gene>
    <name evidence="2" type="ORF">ABS311_07530</name>
</gene>
<accession>A0ABV1RFM7</accession>
<dbReference type="InterPro" id="IPR050678">
    <property type="entry name" value="DNA_Partitioning_ATPase"/>
</dbReference>
<keyword evidence="3" id="KW-1185">Reference proteome</keyword>
<dbReference type="InterPro" id="IPR027417">
    <property type="entry name" value="P-loop_NTPase"/>
</dbReference>
<dbReference type="SUPFAM" id="SSF52540">
    <property type="entry name" value="P-loop containing nucleoside triphosphate hydrolases"/>
    <property type="match status" value="1"/>
</dbReference>
<evidence type="ECO:0000313" key="3">
    <source>
        <dbReference type="Proteomes" id="UP001467690"/>
    </source>
</evidence>
<name>A0ABV1RFM7_9ALTE</name>
<feature type="domain" description="AAA" evidence="1">
    <location>
        <begin position="1"/>
        <end position="205"/>
    </location>
</feature>
<dbReference type="RefSeq" id="WP_350401320.1">
    <property type="nucleotide sequence ID" value="NZ_JBELOE010000147.1"/>
</dbReference>
<dbReference type="CDD" id="cd02042">
    <property type="entry name" value="ParAB_family"/>
    <property type="match status" value="1"/>
</dbReference>
<protein>
    <submittedName>
        <fullName evidence="2">ParA family protein</fullName>
    </submittedName>
</protein>
<evidence type="ECO:0000259" key="1">
    <source>
        <dbReference type="Pfam" id="PF13614"/>
    </source>
</evidence>
<reference evidence="2 3" key="1">
    <citation type="submission" date="2024-06" db="EMBL/GenBank/DDBJ databases">
        <authorList>
            <person name="Chen R.Y."/>
        </authorList>
    </citation>
    <scope>NUCLEOTIDE SEQUENCE [LARGE SCALE GENOMIC DNA]</scope>
    <source>
        <strain evidence="2 3">D2</strain>
    </source>
</reference>